<dbReference type="FunCoup" id="E9EBB5">
    <property type="interactions" value="1129"/>
</dbReference>
<dbReference type="PANTHER" id="PTHR12553">
    <property type="entry name" value="ZINC PHOSPHODIESTERASE ELAC PROTEIN 2"/>
    <property type="match status" value="1"/>
</dbReference>
<keyword evidence="15" id="KW-1185">Reference proteome</keyword>
<dbReference type="Pfam" id="PF13691">
    <property type="entry name" value="Lactamase_B_4"/>
    <property type="match status" value="1"/>
</dbReference>
<dbReference type="Pfam" id="PF12706">
    <property type="entry name" value="Lactamase_B_2"/>
    <property type="match status" value="1"/>
</dbReference>
<accession>E9EBB5</accession>
<keyword evidence="8" id="KW-0255">Endonuclease</keyword>
<evidence type="ECO:0000313" key="15">
    <source>
        <dbReference type="Proteomes" id="UP000002499"/>
    </source>
</evidence>
<dbReference type="OMA" id="MSHCKHT"/>
<keyword evidence="7" id="KW-0479">Metal-binding</keyword>
<keyword evidence="6" id="KW-0540">Nuclease</keyword>
<feature type="region of interest" description="Disordered" evidence="11">
    <location>
        <begin position="545"/>
        <end position="579"/>
    </location>
</feature>
<evidence type="ECO:0000259" key="12">
    <source>
        <dbReference type="Pfam" id="PF12706"/>
    </source>
</evidence>
<evidence type="ECO:0000256" key="7">
    <source>
        <dbReference type="ARBA" id="ARBA00022723"/>
    </source>
</evidence>
<evidence type="ECO:0000256" key="9">
    <source>
        <dbReference type="ARBA" id="ARBA00022801"/>
    </source>
</evidence>
<gene>
    <name evidence="14" type="ORF">MAC_07163</name>
</gene>
<dbReference type="GO" id="GO:0046872">
    <property type="term" value="F:metal ion binding"/>
    <property type="evidence" value="ECO:0007669"/>
    <property type="project" value="UniProtKB-KW"/>
</dbReference>
<evidence type="ECO:0000256" key="10">
    <source>
        <dbReference type="ARBA" id="ARBA00022833"/>
    </source>
</evidence>
<evidence type="ECO:0000259" key="13">
    <source>
        <dbReference type="Pfam" id="PF13691"/>
    </source>
</evidence>
<dbReference type="HOGENOM" id="CLU_006220_0_0_1"/>
<dbReference type="AlphaFoldDB" id="E9EBB5"/>
<dbReference type="InterPro" id="IPR027794">
    <property type="entry name" value="tRNase_Z_dom"/>
</dbReference>
<protein>
    <recommendedName>
        <fullName evidence="4">ribonuclease Z</fullName>
        <ecNumber evidence="4">3.1.26.11</ecNumber>
    </recommendedName>
</protein>
<dbReference type="OrthoDB" id="527344at2759"/>
<evidence type="ECO:0000256" key="8">
    <source>
        <dbReference type="ARBA" id="ARBA00022759"/>
    </source>
</evidence>
<reference evidence="14 15" key="1">
    <citation type="journal article" date="2011" name="PLoS Genet.">
        <title>Genome sequencing and comparative transcriptomics of the model entomopathogenic fungi Metarhizium anisopliae and M. acridum.</title>
        <authorList>
            <person name="Gao Q."/>
            <person name="Jin K."/>
            <person name="Ying S.H."/>
            <person name="Zhang Y."/>
            <person name="Xiao G."/>
            <person name="Shang Y."/>
            <person name="Duan Z."/>
            <person name="Hu X."/>
            <person name="Xie X.Q."/>
            <person name="Zhou G."/>
            <person name="Peng G."/>
            <person name="Luo Z."/>
            <person name="Huang W."/>
            <person name="Wang B."/>
            <person name="Fang W."/>
            <person name="Wang S."/>
            <person name="Zhong Y."/>
            <person name="Ma L.J."/>
            <person name="St Leger R.J."/>
            <person name="Zhao G.P."/>
            <person name="Pei Y."/>
            <person name="Feng M.G."/>
            <person name="Xia Y."/>
            <person name="Wang C."/>
        </authorList>
    </citation>
    <scope>NUCLEOTIDE SEQUENCE [LARGE SCALE GENOMIC DNA]</scope>
    <source>
        <strain evidence="14 15">CQMa 102</strain>
    </source>
</reference>
<sequence>MEVQRNPKDSMRSTWRRSPRSEWTIYHRLIDRLDFHHVFLDKPVPVHSKDDPVPYLPDWQMHRWILIHAVIPLAIHHAFVYLTGRNLSVIGAFALYHVFLTFNSVREIQILRRLGHIYGFLDGDKHERDGVPDVNVKKVFMSLLSATNVRPMLVIVLAYRKNHLPSFMSWAWLQVEIALYGLAVDFYLWQFHRTHHLTKHPNPLLTLYANGVQEIFDMIVLGHSGLRIYATAPTPLSWLYKRLDVEGIIEDHDLHHRRGWKSSFNYGKHSRVWDTIWSTVTDRVECKPGSIDHINQYSVVSSVIELERRLPEVAYQAIAGYTLPVANHGWFPLSPNLYGPVACRPLAQRKQRPGSLPAIRAYSRLSRGLRGHSDGSIMTTTVEVATVPSTDTPGTCIYLHHDKRSYIFGQVAEGTQRAFGSRKIHMGGTEHVFLSGSIGWNQMGGLIGYLLSVGGAIDAAKEHTATENAKRKEKGQKLLKPAVHGGIDVHGGDNLCHILAACRPVIFRQPISVRPHELREDPRSIDPTKTEPDWVDDAVRVWKVPARRTRSTSPPKRRHEEISNGNGQSQGQTLKRRSVVSDPEVAGMIVERIMFSGSLNNRSVLLPRKSRDLKPTDKAVIIDGKTLRAYRGPPASDDAEPSNPDLTAWVFPDPGDNAGDVKNEDALAINHFPLPKTAYGDMSMSYIVKCHDRRGKFNAVVAKEHGVQPRDFKLLTAGQSVEGKNGKVVTPDMVLGERQPGKGIIIADIASPDFLESFLGRPEWECPEMMEHICVMYWILGSDLNSDARIKKFIEKRPHIKHIFCSQDTCPNMITHPGAAEIQTKLRRIDPERFPLPKFDNTIKHPVLPAGSPIEFGRAGKKFQLMPRLTFDDQAMAPFPDLLGAAKSVDEELTTLAEEAKAEATNAEFLAQVEETEKDIPNRDAEIIPLGTGSSVPSKHRNVSATLIRVPGIGNYLLDCGEGTLGQIRRAFDAEEAADVLRNLKCIVISHVHADHHMGTASLIKAWYEQSLRDGTNTTLAISCIGRYRSMLEELSQVEDLGFHRLRFPSCPFPNGKDRDMTTAEDLGEENFGLASIKRIPVPHCWRSYGTQLELTSGLRIAYSGDCRPSSAFAQGCKGAHLLVHECTFGDDKQDHAKAKKHSTMAEALSVAREMEARRTLLTHFSQRYSKADSLKRDRVHGEEHSVLLAFDLMRVKLGDFQKAACYIPAVQKLMEKLAD</sequence>
<dbReference type="InterPro" id="IPR047151">
    <property type="entry name" value="RNZ2-like"/>
</dbReference>
<keyword evidence="9" id="KW-0378">Hydrolase</keyword>
<dbReference type="InParanoid" id="E9EBB5"/>
<keyword evidence="5" id="KW-0819">tRNA processing</keyword>
<dbReference type="GO" id="GO:0042781">
    <property type="term" value="F:3'-tRNA processing endoribonuclease activity"/>
    <property type="evidence" value="ECO:0007669"/>
    <property type="project" value="UniProtKB-EC"/>
</dbReference>
<dbReference type="PANTHER" id="PTHR12553:SF49">
    <property type="entry name" value="ZINC PHOSPHODIESTERASE ELAC PROTEIN 2"/>
    <property type="match status" value="1"/>
</dbReference>
<feature type="compositionally biased region" description="Polar residues" evidence="11">
    <location>
        <begin position="563"/>
        <end position="573"/>
    </location>
</feature>
<evidence type="ECO:0000256" key="4">
    <source>
        <dbReference type="ARBA" id="ARBA00012477"/>
    </source>
</evidence>
<dbReference type="eggNOG" id="KOG2121">
    <property type="taxonomic scope" value="Eukaryota"/>
</dbReference>
<organism evidence="15">
    <name type="scientific">Metarhizium acridum (strain CQMa 102)</name>
    <dbReference type="NCBI Taxonomy" id="655827"/>
    <lineage>
        <taxon>Eukaryota</taxon>
        <taxon>Fungi</taxon>
        <taxon>Dikarya</taxon>
        <taxon>Ascomycota</taxon>
        <taxon>Pezizomycotina</taxon>
        <taxon>Sordariomycetes</taxon>
        <taxon>Hypocreomycetidae</taxon>
        <taxon>Hypocreales</taxon>
        <taxon>Clavicipitaceae</taxon>
        <taxon>Metarhizium</taxon>
    </lineage>
</organism>
<evidence type="ECO:0000256" key="1">
    <source>
        <dbReference type="ARBA" id="ARBA00000402"/>
    </source>
</evidence>
<dbReference type="Proteomes" id="UP000002499">
    <property type="component" value="Unassembled WGS sequence"/>
</dbReference>
<comment type="cofactor">
    <cofactor evidence="2">
        <name>Zn(2+)</name>
        <dbReference type="ChEBI" id="CHEBI:29105"/>
    </cofactor>
</comment>
<dbReference type="KEGG" id="maw:19251474"/>
<dbReference type="InterPro" id="IPR036866">
    <property type="entry name" value="RibonucZ/Hydroxyglut_hydro"/>
</dbReference>
<feature type="domain" description="tRNase Z endonuclease" evidence="13">
    <location>
        <begin position="384"/>
        <end position="445"/>
    </location>
</feature>
<evidence type="ECO:0000256" key="6">
    <source>
        <dbReference type="ARBA" id="ARBA00022722"/>
    </source>
</evidence>
<dbReference type="EC" id="3.1.26.11" evidence="4"/>
<evidence type="ECO:0000256" key="5">
    <source>
        <dbReference type="ARBA" id="ARBA00022694"/>
    </source>
</evidence>
<proteinExistence type="inferred from homology"/>
<keyword evidence="10" id="KW-0862">Zinc</keyword>
<evidence type="ECO:0000256" key="3">
    <source>
        <dbReference type="ARBA" id="ARBA00007823"/>
    </source>
</evidence>
<comment type="similarity">
    <text evidence="3">Belongs to the RNase Z family.</text>
</comment>
<dbReference type="SUPFAM" id="SSF56281">
    <property type="entry name" value="Metallo-hydrolase/oxidoreductase"/>
    <property type="match status" value="1"/>
</dbReference>
<feature type="domain" description="Metallo-beta-lactamase" evidence="12">
    <location>
        <begin position="955"/>
        <end position="1165"/>
    </location>
</feature>
<dbReference type="InterPro" id="IPR001279">
    <property type="entry name" value="Metallo-B-lactamas"/>
</dbReference>
<name>E9EBB5_METAQ</name>
<evidence type="ECO:0000256" key="11">
    <source>
        <dbReference type="SAM" id="MobiDB-lite"/>
    </source>
</evidence>
<dbReference type="CDD" id="cd07718">
    <property type="entry name" value="RNaseZ_ELAC1_ELAC2-C-term-like_MBL-fold"/>
    <property type="match status" value="1"/>
</dbReference>
<dbReference type="GO" id="GO:1990180">
    <property type="term" value="P:mitochondrial tRNA 3'-end processing"/>
    <property type="evidence" value="ECO:0007669"/>
    <property type="project" value="TreeGrafter"/>
</dbReference>
<dbReference type="EMBL" id="GL698539">
    <property type="protein sequence ID" value="EFY86759.1"/>
    <property type="molecule type" value="Genomic_DNA"/>
</dbReference>
<dbReference type="GeneID" id="19251474"/>
<dbReference type="STRING" id="655827.E9EBB5"/>
<evidence type="ECO:0000313" key="14">
    <source>
        <dbReference type="EMBL" id="EFY86759.1"/>
    </source>
</evidence>
<dbReference type="GO" id="GO:0005739">
    <property type="term" value="C:mitochondrion"/>
    <property type="evidence" value="ECO:0007669"/>
    <property type="project" value="TreeGrafter"/>
</dbReference>
<evidence type="ECO:0000256" key="2">
    <source>
        <dbReference type="ARBA" id="ARBA00001947"/>
    </source>
</evidence>
<dbReference type="Gene3D" id="3.60.15.10">
    <property type="entry name" value="Ribonuclease Z/Hydroxyacylglutathione hydrolase-like"/>
    <property type="match status" value="2"/>
</dbReference>
<comment type="catalytic activity">
    <reaction evidence="1">
        <text>Endonucleolytic cleavage of RNA, removing extra 3' nucleotides from tRNA precursor, generating 3' termini of tRNAs. A 3'-hydroxy group is left at the tRNA terminus and a 5'-phosphoryl group is left at the trailer molecule.</text>
        <dbReference type="EC" id="3.1.26.11"/>
    </reaction>
</comment>